<dbReference type="PROSITE" id="PS00110">
    <property type="entry name" value="PYRUVATE_KINASE"/>
    <property type="match status" value="2"/>
</dbReference>
<dbReference type="SUPFAM" id="SSF51621">
    <property type="entry name" value="Phosphoenolpyruvate/pyruvate domain"/>
    <property type="match status" value="3"/>
</dbReference>
<keyword evidence="10 14" id="KW-0460">Magnesium</keyword>
<dbReference type="PANTHER" id="PTHR11817">
    <property type="entry name" value="PYRUVATE KINASE"/>
    <property type="match status" value="1"/>
</dbReference>
<evidence type="ECO:0000256" key="12">
    <source>
        <dbReference type="ARBA" id="ARBA00023317"/>
    </source>
</evidence>
<protein>
    <recommendedName>
        <fullName evidence="4 14">Pyruvate kinase</fullName>
        <ecNumber evidence="4 14">2.7.1.40</ecNumber>
    </recommendedName>
</protein>
<comment type="similarity">
    <text evidence="3 14">Belongs to the pyruvate kinase family.</text>
</comment>
<dbReference type="InterPro" id="IPR015793">
    <property type="entry name" value="Pyrv_Knase_brl"/>
</dbReference>
<dbReference type="NCBIfam" id="TIGR01064">
    <property type="entry name" value="pyruv_kin"/>
    <property type="match status" value="3"/>
</dbReference>
<dbReference type="SUPFAM" id="SSF52935">
    <property type="entry name" value="PK C-terminal domain-like"/>
    <property type="match status" value="3"/>
</dbReference>
<feature type="region of interest" description="Disordered" evidence="15">
    <location>
        <begin position="1"/>
        <end position="55"/>
    </location>
</feature>
<proteinExistence type="inferred from homology"/>
<feature type="domain" description="Pyruvate kinase barrel" evidence="16">
    <location>
        <begin position="1128"/>
        <end position="1462"/>
    </location>
</feature>
<evidence type="ECO:0000256" key="8">
    <source>
        <dbReference type="ARBA" id="ARBA00022777"/>
    </source>
</evidence>
<evidence type="ECO:0000256" key="6">
    <source>
        <dbReference type="ARBA" id="ARBA00022723"/>
    </source>
</evidence>
<dbReference type="InterPro" id="IPR018209">
    <property type="entry name" value="Pyrv_Knase_AS"/>
</dbReference>
<dbReference type="Pfam" id="PF00224">
    <property type="entry name" value="PK"/>
    <property type="match status" value="3"/>
</dbReference>
<dbReference type="InterPro" id="IPR015806">
    <property type="entry name" value="Pyrv_Knase_insert_dom_sf"/>
</dbReference>
<keyword evidence="6" id="KW-0479">Metal-binding</keyword>
<evidence type="ECO:0000256" key="1">
    <source>
        <dbReference type="ARBA" id="ARBA00001958"/>
    </source>
</evidence>
<dbReference type="EMBL" id="MU069451">
    <property type="protein sequence ID" value="KAF5842973.1"/>
    <property type="molecule type" value="Genomic_DNA"/>
</dbReference>
<dbReference type="InterPro" id="IPR011037">
    <property type="entry name" value="Pyrv_Knase-like_insert_dom_sf"/>
</dbReference>
<feature type="domain" description="Pyruvate kinase barrel" evidence="16">
    <location>
        <begin position="137"/>
        <end position="471"/>
    </location>
</feature>
<evidence type="ECO:0000313" key="18">
    <source>
        <dbReference type="EMBL" id="KAF5842973.1"/>
    </source>
</evidence>
<dbReference type="Gene3D" id="3.40.1380.20">
    <property type="entry name" value="Pyruvate kinase, C-terminal domain"/>
    <property type="match status" value="3"/>
</dbReference>
<feature type="domain" description="Pyruvate kinase barrel" evidence="16">
    <location>
        <begin position="590"/>
        <end position="914"/>
    </location>
</feature>
<evidence type="ECO:0000256" key="15">
    <source>
        <dbReference type="SAM" id="MobiDB-lite"/>
    </source>
</evidence>
<keyword evidence="12 18" id="KW-0670">Pyruvate</keyword>
<sequence length="1573" mass="171554">MGCGSSKAVVTSNSVATEPGKSAFNGVYPPVTNFPQKGKNYKLQDEEAPLQDDKPPLQDGKAPCADFARNSAGAWGAETTEEEKKLFAVKTNLIKSWAPEYMPEDVRPLFFSPDVQSERATNVTLDQILQKQEHMSRKTKIVCTAGPHCWSAEMLSKLLDAGLNVLRFNFSHGDHQGHFEVLERFRQVCLEKGSKAAALLDTKGPEIRTAMLRDHKPISLEAGQSIIVEAVGAQYMEFKGYKDEGGETRIGLSYDKLCQSVKPGNLILLADGSISIRVEEISSDRELLGTVLNSKSLGERKNCNLPGVKVEIPVLTEKDINDLQNFAAKHEVDFVAASFVQSKADVEFIRRVLDEAGGQKTKIICKIENLAGVHNFDEILQVTDGVMVARGDLGMEIPSEKVPVAQKLMITKCNCAGKFVICATQMLESMISNPRPTRAEMTDVANAVYDGVDCVMLSGETANGEFADTAVATMAAIVSTAEIGVDYYSQLSFIRYWATKYSPSAMSSSECILSSTASMAVGFHEDDTPELLRLKRAKQNRSLLIVCLTNTGEAAAKIAKYRPPCPVVVVSTEESVLRGCSVSFGLIALKLLDAGMDIARFNFSHGDHAGQLEVLERLRKVWGQKEASAKSTKDIVGPRWACLLDTKGPEIRTAMLRDHKPISLEAGQSIVVEAVGAKYMEFEGYKDEGRETRIGLSYDKLCQSVKPGNLILLSDGSISVRVDEITTDRELRGTVLNSKVLGERKNCNLPGVRVEIPVLTDKDINDLQNFAAKHKMDFVAASFVQSAADVQYIRSVLNGAKGGECVKIISKIENAEGLRRYDEILEASDGIMVARGDMGMEIPPEKVPLAQKMLITKANIAGKFIVTATQMLESMIGSPRPTRAEMTDVANAVLDGTDAVMLSGETANGQFPELVVSTMGALCQNAEEMVDADKLYNFLRNHTPKPMMGVEAICSGAVQTAMDSKAKAILCITTSGRAPAMVSKFRPPMPVLVVTTEPQLVQQCRSMFGQVGILLKPSTSTSSEEDVHNLIEDVRAYCKAMDIVDVRDGDSLVVLNRRSVARDQALPYDDQRLVMKAMVLGESGNPERISTPRQTLSEGAQRTIIYHRSTKLSMDTIIDDNKYKYFTRKTKIVCTAGPACWDEANLGSLLDAGMSVLRFNFSHGDHAGHLQVLERFRKVCAAKGSTAATLLDTKGPEIRTAMLWDHKPISLEAGQSIIVEAVGAQYMEFEGYKDEGGETRIGLSYDKLCQSVKPGNLILLADGSISIRVDEILSEKELRGTVLNSKSLGERKNCNLPGVRVEIPVLTEKDINDLQNFAAKHKMDFVAASFVQTKEDVMFIRSVLDKAGGQSIKIISKIENCEGVENFDDILEYSDGVMVARGDLGMEISVEKVPLAQKVMITKANIAGKFAITATQMLESMITSPIPTRAEMTDVANAVVDGTDAVMLSGESANGKYPDLAVATMARICRSAEIGVNVYQTFDFIRTFTPKPVPPVEAVCAALAKNAVDIFPGMIIIFSETGKTPRLLAKYRPPAPVLVVTSNEYLARHCSSLYAMHAMMLPGAPQQFDVVMT</sequence>
<evidence type="ECO:0000256" key="9">
    <source>
        <dbReference type="ARBA" id="ARBA00022840"/>
    </source>
</evidence>
<dbReference type="InterPro" id="IPR015813">
    <property type="entry name" value="Pyrv/PenolPyrv_kinase-like_dom"/>
</dbReference>
<organism evidence="18 19">
    <name type="scientific">Dunaliella salina</name>
    <name type="common">Green alga</name>
    <name type="synonym">Protococcus salinus</name>
    <dbReference type="NCBI Taxonomy" id="3046"/>
    <lineage>
        <taxon>Eukaryota</taxon>
        <taxon>Viridiplantae</taxon>
        <taxon>Chlorophyta</taxon>
        <taxon>core chlorophytes</taxon>
        <taxon>Chlorophyceae</taxon>
        <taxon>CS clade</taxon>
        <taxon>Chlamydomonadales</taxon>
        <taxon>Dunaliellaceae</taxon>
        <taxon>Dunaliella</taxon>
    </lineage>
</organism>
<evidence type="ECO:0000259" key="17">
    <source>
        <dbReference type="Pfam" id="PF02887"/>
    </source>
</evidence>
<keyword evidence="8 14" id="KW-0418">Kinase</keyword>
<dbReference type="NCBIfam" id="NF004491">
    <property type="entry name" value="PRK05826.1"/>
    <property type="match status" value="2"/>
</dbReference>
<comment type="pathway">
    <text evidence="2 14">Carbohydrate degradation; glycolysis; pyruvate from D-glyceraldehyde 3-phosphate: step 5/5.</text>
</comment>
<accession>A0ABQ7H825</accession>
<evidence type="ECO:0000256" key="3">
    <source>
        <dbReference type="ARBA" id="ARBA00008663"/>
    </source>
</evidence>
<feature type="domain" description="Pyruvate kinase C-terminal" evidence="17">
    <location>
        <begin position="1497"/>
        <end position="1561"/>
    </location>
</feature>
<keyword evidence="7" id="KW-0547">Nucleotide-binding</keyword>
<evidence type="ECO:0000259" key="16">
    <source>
        <dbReference type="Pfam" id="PF00224"/>
    </source>
</evidence>
<comment type="cofactor">
    <cofactor evidence="1">
        <name>K(+)</name>
        <dbReference type="ChEBI" id="CHEBI:29103"/>
    </cofactor>
</comment>
<dbReference type="EC" id="2.7.1.40" evidence="4 14"/>
<evidence type="ECO:0000313" key="19">
    <source>
        <dbReference type="Proteomes" id="UP000815325"/>
    </source>
</evidence>
<feature type="domain" description="Pyruvate kinase C-terminal" evidence="17">
    <location>
        <begin position="951"/>
        <end position="1056"/>
    </location>
</feature>
<keyword evidence="5 14" id="KW-0808">Transferase</keyword>
<evidence type="ECO:0000256" key="13">
    <source>
        <dbReference type="ARBA" id="ARBA00048152"/>
    </source>
</evidence>
<dbReference type="InterPro" id="IPR040442">
    <property type="entry name" value="Pyrv_kinase-like_dom_sf"/>
</dbReference>
<evidence type="ECO:0000256" key="5">
    <source>
        <dbReference type="ARBA" id="ARBA00022679"/>
    </source>
</evidence>
<dbReference type="Proteomes" id="UP000815325">
    <property type="component" value="Unassembled WGS sequence"/>
</dbReference>
<evidence type="ECO:0000256" key="10">
    <source>
        <dbReference type="ARBA" id="ARBA00022842"/>
    </source>
</evidence>
<evidence type="ECO:0000256" key="2">
    <source>
        <dbReference type="ARBA" id="ARBA00004997"/>
    </source>
</evidence>
<name>A0ABQ7H825_DUNSA</name>
<keyword evidence="11 14" id="KW-0324">Glycolysis</keyword>
<evidence type="ECO:0000256" key="4">
    <source>
        <dbReference type="ARBA" id="ARBA00012142"/>
    </source>
</evidence>
<dbReference type="Gene3D" id="3.20.20.60">
    <property type="entry name" value="Phosphoenolpyruvate-binding domains"/>
    <property type="match status" value="3"/>
</dbReference>
<reference evidence="18" key="1">
    <citation type="submission" date="2017-08" db="EMBL/GenBank/DDBJ databases">
        <authorList>
            <person name="Polle J.E."/>
            <person name="Barry K."/>
            <person name="Cushman J."/>
            <person name="Schmutz J."/>
            <person name="Tran D."/>
            <person name="Hathwaick L.T."/>
            <person name="Yim W.C."/>
            <person name="Jenkins J."/>
            <person name="Mckie-Krisberg Z.M."/>
            <person name="Prochnik S."/>
            <person name="Lindquist E."/>
            <person name="Dockter R.B."/>
            <person name="Adam C."/>
            <person name="Molina H."/>
            <person name="Bunkerborg J."/>
            <person name="Jin E."/>
            <person name="Buchheim M."/>
            <person name="Magnuson J."/>
        </authorList>
    </citation>
    <scope>NUCLEOTIDE SEQUENCE</scope>
    <source>
        <strain evidence="18">CCAP 19/18</strain>
    </source>
</reference>
<dbReference type="InterPro" id="IPR015795">
    <property type="entry name" value="Pyrv_Knase_C"/>
</dbReference>
<keyword evidence="9" id="KW-0067">ATP-binding</keyword>
<evidence type="ECO:0000256" key="14">
    <source>
        <dbReference type="RuleBase" id="RU000504"/>
    </source>
</evidence>
<gene>
    <name evidence="18" type="ORF">DUNSADRAFT_3566</name>
</gene>
<keyword evidence="19" id="KW-1185">Reference proteome</keyword>
<evidence type="ECO:0000256" key="11">
    <source>
        <dbReference type="ARBA" id="ARBA00023152"/>
    </source>
</evidence>
<dbReference type="Pfam" id="PF02887">
    <property type="entry name" value="PK_C"/>
    <property type="match status" value="2"/>
</dbReference>
<dbReference type="InterPro" id="IPR036918">
    <property type="entry name" value="Pyrv_Knase_C_sf"/>
</dbReference>
<evidence type="ECO:0000256" key="7">
    <source>
        <dbReference type="ARBA" id="ARBA00022741"/>
    </source>
</evidence>
<dbReference type="PRINTS" id="PR01050">
    <property type="entry name" value="PYRUVTKNASE"/>
</dbReference>
<dbReference type="GO" id="GO:0016301">
    <property type="term" value="F:kinase activity"/>
    <property type="evidence" value="ECO:0007669"/>
    <property type="project" value="UniProtKB-KW"/>
</dbReference>
<comment type="catalytic activity">
    <reaction evidence="13 14">
        <text>pyruvate + ATP = phosphoenolpyruvate + ADP + H(+)</text>
        <dbReference type="Rhea" id="RHEA:18157"/>
        <dbReference type="ChEBI" id="CHEBI:15361"/>
        <dbReference type="ChEBI" id="CHEBI:15378"/>
        <dbReference type="ChEBI" id="CHEBI:30616"/>
        <dbReference type="ChEBI" id="CHEBI:58702"/>
        <dbReference type="ChEBI" id="CHEBI:456216"/>
        <dbReference type="EC" id="2.7.1.40"/>
    </reaction>
</comment>
<comment type="caution">
    <text evidence="18">The sequence shown here is derived from an EMBL/GenBank/DDBJ whole genome shotgun (WGS) entry which is preliminary data.</text>
</comment>
<dbReference type="InterPro" id="IPR001697">
    <property type="entry name" value="Pyr_Knase"/>
</dbReference>
<dbReference type="SUPFAM" id="SSF50800">
    <property type="entry name" value="PK beta-barrel domain-like"/>
    <property type="match status" value="3"/>
</dbReference>
<dbReference type="Gene3D" id="2.40.33.10">
    <property type="entry name" value="PK beta-barrel domain-like"/>
    <property type="match status" value="3"/>
</dbReference>